<feature type="compositionally biased region" description="Polar residues" evidence="1">
    <location>
        <begin position="888"/>
        <end position="902"/>
    </location>
</feature>
<feature type="compositionally biased region" description="Low complexity" evidence="1">
    <location>
        <begin position="868"/>
        <end position="879"/>
    </location>
</feature>
<feature type="region of interest" description="Disordered" evidence="1">
    <location>
        <begin position="359"/>
        <end position="380"/>
    </location>
</feature>
<feature type="region of interest" description="Disordered" evidence="1">
    <location>
        <begin position="844"/>
        <end position="902"/>
    </location>
</feature>
<dbReference type="SUPFAM" id="SSF103657">
    <property type="entry name" value="BAR/IMD domain-like"/>
    <property type="match status" value="1"/>
</dbReference>
<dbReference type="Gene3D" id="1.20.1270.60">
    <property type="entry name" value="Arfaptin homology (AH) domain/BAR domain"/>
    <property type="match status" value="1"/>
</dbReference>
<dbReference type="InterPro" id="IPR008936">
    <property type="entry name" value="Rho_GTPase_activation_prot"/>
</dbReference>
<dbReference type="SUPFAM" id="SSF48350">
    <property type="entry name" value="GTPase activation domain, GAP"/>
    <property type="match status" value="1"/>
</dbReference>
<organism evidence="3 4">
    <name type="scientific">[Candida] anglica</name>
    <dbReference type="NCBI Taxonomy" id="148631"/>
    <lineage>
        <taxon>Eukaryota</taxon>
        <taxon>Fungi</taxon>
        <taxon>Dikarya</taxon>
        <taxon>Ascomycota</taxon>
        <taxon>Saccharomycotina</taxon>
        <taxon>Pichiomycetes</taxon>
        <taxon>Debaryomycetaceae</taxon>
        <taxon>Kurtzmaniella</taxon>
    </lineage>
</organism>
<dbReference type="InterPro" id="IPR027267">
    <property type="entry name" value="AH/BAR_dom_sf"/>
</dbReference>
<proteinExistence type="predicted"/>
<feature type="domain" description="DEP" evidence="2">
    <location>
        <begin position="286"/>
        <end position="354"/>
    </location>
</feature>
<evidence type="ECO:0000313" key="3">
    <source>
        <dbReference type="EMBL" id="CAK7913556.1"/>
    </source>
</evidence>
<name>A0ABP0EFN5_9ASCO</name>
<keyword evidence="4" id="KW-1185">Reference proteome</keyword>
<protein>
    <recommendedName>
        <fullName evidence="2">DEP domain-containing protein</fullName>
    </recommendedName>
</protein>
<sequence length="902" mass="103288">MSFANNYWSVDSRTGIDKLSEQSLQSIQQLHELRKLVFSYMSYYYSNSEYLNRLGKDSHHVDKLEIPSATTASKSTLKRLSDQFKEATRLDLSPKHVKPQSNVNSSTPFKLHIENISQESHTLATLSSVIDNQVLEPITSFLKIQEPFVRDTVDQFSDLLEEYERCYKEIETIKKAFEENLRLQEMTQVSDREVEGNTIIEEESKEITPISRSTSSTINPVSSSNSTAHANGTSVVALTSHFIFPMMIGIIKLPTREDLESLLKQMIAEISTVKRKIPIPGYRNETFSGEQLLEWLTHNRPHRISPTRANLERIGQAFIDLKLIVGMGFLGSKKFKSEGMWFEWTDLAIYASEEHNVSTEGVEEVQGKEQPEESTSTDIGTSSHITPPIFTLNNMISSVKTSILKTNFPQILEDLETKYNDMYVHLHYLRYTLDTELIKKSQQLEKFERQKIELIYKSLTKLSEIMYNYSLNSTNRLHLFATEMINNINKEEHYQEDFTKLVQQFSTGIYFPSILSPDNLAKSHYSSAQTNSNFQNVKLKFNLYKDFPLQPLHGGNEILSLASIPEFLYGMIEKIDQCNEEELTLAWKSSMNAEAYWSFKQEIISIISSFEQRDSDENIPANEESIHRDIISKILFYASSRPVAEQVNFVKYWLLEIGDSVIPFTSFDAVISNYTTYNSQNNNSLDVELRHDKLVSSLATIPRSNVSTLLYIIEHICKVFSLSVITSYGTSDNLEMNVNEVEERQNRIVEVSRGLNSMEAIGSIPFVHLLMRPSAVKNSTGFKPPLEKYILILSDLLNIKVRSKIFSNLVENELKYRNKREKEKKLPVKPELLIAKEAKLVIPKSPKPGQENFTLRPFRTRATPNPSPSTSPSHTPKNSLDVTRERSSSNTYLTPSINVEFE</sequence>
<dbReference type="InterPro" id="IPR000591">
    <property type="entry name" value="DEP_dom"/>
</dbReference>
<evidence type="ECO:0000313" key="4">
    <source>
        <dbReference type="Proteomes" id="UP001497600"/>
    </source>
</evidence>
<dbReference type="PROSITE" id="PS50186">
    <property type="entry name" value="DEP"/>
    <property type="match status" value="1"/>
</dbReference>
<evidence type="ECO:0000259" key="2">
    <source>
        <dbReference type="PROSITE" id="PS50186"/>
    </source>
</evidence>
<accession>A0ABP0EFN5</accession>
<reference evidence="3 4" key="1">
    <citation type="submission" date="2024-01" db="EMBL/GenBank/DDBJ databases">
        <authorList>
            <consortium name="Genoscope - CEA"/>
            <person name="William W."/>
        </authorList>
    </citation>
    <scope>NUCLEOTIDE SEQUENCE [LARGE SCALE GENOMIC DNA]</scope>
    <source>
        <strain evidence="3 4">29B2s-10</strain>
    </source>
</reference>
<gene>
    <name evidence="3" type="ORF">CAAN4_F12288</name>
</gene>
<dbReference type="Proteomes" id="UP001497600">
    <property type="component" value="Chromosome F"/>
</dbReference>
<dbReference type="EMBL" id="OZ004258">
    <property type="protein sequence ID" value="CAK7913556.1"/>
    <property type="molecule type" value="Genomic_DNA"/>
</dbReference>
<feature type="region of interest" description="Disordered" evidence="1">
    <location>
        <begin position="207"/>
        <end position="226"/>
    </location>
</feature>
<dbReference type="Gene3D" id="1.10.555.10">
    <property type="entry name" value="Rho GTPase activation protein"/>
    <property type="match status" value="1"/>
</dbReference>
<evidence type="ECO:0000256" key="1">
    <source>
        <dbReference type="SAM" id="MobiDB-lite"/>
    </source>
</evidence>